<feature type="transmembrane region" description="Helical" evidence="5">
    <location>
        <begin position="237"/>
        <end position="255"/>
    </location>
</feature>
<dbReference type="GO" id="GO:0005783">
    <property type="term" value="C:endoplasmic reticulum"/>
    <property type="evidence" value="ECO:0007669"/>
    <property type="project" value="TreeGrafter"/>
</dbReference>
<keyword evidence="6" id="KW-1185">Reference proteome</keyword>
<dbReference type="GO" id="GO:0005794">
    <property type="term" value="C:Golgi apparatus"/>
    <property type="evidence" value="ECO:0007669"/>
    <property type="project" value="TreeGrafter"/>
</dbReference>
<evidence type="ECO:0000256" key="3">
    <source>
        <dbReference type="ARBA" id="ARBA00022989"/>
    </source>
</evidence>
<evidence type="ECO:0000256" key="5">
    <source>
        <dbReference type="RuleBase" id="RU004379"/>
    </source>
</evidence>
<feature type="transmembrane region" description="Helical" evidence="5">
    <location>
        <begin position="174"/>
        <end position="196"/>
    </location>
</feature>
<dbReference type="Pfam" id="PF01027">
    <property type="entry name" value="Bax1-I"/>
    <property type="match status" value="1"/>
</dbReference>
<comment type="subcellular location">
    <subcellularLocation>
        <location evidence="1">Membrane</location>
        <topology evidence="1">Multi-pass membrane protein</topology>
    </subcellularLocation>
</comment>
<accession>A0A9J2PFG9</accession>
<dbReference type="GO" id="GO:2001234">
    <property type="term" value="P:negative regulation of apoptotic signaling pathway"/>
    <property type="evidence" value="ECO:0007669"/>
    <property type="project" value="TreeGrafter"/>
</dbReference>
<feature type="transmembrane region" description="Helical" evidence="5">
    <location>
        <begin position="115"/>
        <end position="137"/>
    </location>
</feature>
<dbReference type="PANTHER" id="PTHR23291:SF127">
    <property type="entry name" value="PROTEIN LIFEGUARD 1-LIKE"/>
    <property type="match status" value="1"/>
</dbReference>
<evidence type="ECO:0000256" key="1">
    <source>
        <dbReference type="ARBA" id="ARBA00004141"/>
    </source>
</evidence>
<protein>
    <submittedName>
        <fullName evidence="7">MARVEL domain-containing protein</fullName>
    </submittedName>
</protein>
<feature type="transmembrane region" description="Helical" evidence="5">
    <location>
        <begin position="87"/>
        <end position="109"/>
    </location>
</feature>
<proteinExistence type="inferred from homology"/>
<feature type="transmembrane region" description="Helical" evidence="5">
    <location>
        <begin position="149"/>
        <end position="168"/>
    </location>
</feature>
<dbReference type="WBParaSite" id="ALUE_0000873501-mRNA-1">
    <property type="protein sequence ID" value="ALUE_0000873501-mRNA-1"/>
    <property type="gene ID" value="ALUE_0000873501"/>
</dbReference>
<comment type="similarity">
    <text evidence="5">Belongs to the BI1 family.</text>
</comment>
<evidence type="ECO:0000256" key="4">
    <source>
        <dbReference type="ARBA" id="ARBA00023136"/>
    </source>
</evidence>
<evidence type="ECO:0000313" key="6">
    <source>
        <dbReference type="Proteomes" id="UP000036681"/>
    </source>
</evidence>
<dbReference type="PANTHER" id="PTHR23291">
    <property type="entry name" value="BAX INHIBITOR-RELATED"/>
    <property type="match status" value="1"/>
</dbReference>
<feature type="transmembrane region" description="Helical" evidence="5">
    <location>
        <begin position="275"/>
        <end position="294"/>
    </location>
</feature>
<keyword evidence="3 5" id="KW-1133">Transmembrane helix</keyword>
<sequence length="297" mass="32895">MDKKREESVDVFFFKCSQKRTHRTTESAEAPKLERFGAAGTASEGGTFSTTPQHDVNNDEFVAVEVVRPLYITEFEDPAVRARFVQIVFSIVGAMVTVCTITSALPLVFLEVRLFIITNFWVYLLSWLAFTVVYIAIVCVKPCRSQKPLNIISLMLLTITASVMSMSICSYHSAVQVVSSLTITVICCFAVMLFAAFTKRDLLSCYFIAFIIFIGAVCTMIAAIIVSLCVAGTASRIIWTVVSGLFVIVFVIYLAVDTQRMMGGSSCPIAPNEYVYASVQLFVDILFIFLNILGMSR</sequence>
<evidence type="ECO:0000313" key="7">
    <source>
        <dbReference type="WBParaSite" id="ALUE_0000873501-mRNA-1"/>
    </source>
</evidence>
<organism evidence="6 7">
    <name type="scientific">Ascaris lumbricoides</name>
    <name type="common">Giant roundworm</name>
    <dbReference type="NCBI Taxonomy" id="6252"/>
    <lineage>
        <taxon>Eukaryota</taxon>
        <taxon>Metazoa</taxon>
        <taxon>Ecdysozoa</taxon>
        <taxon>Nematoda</taxon>
        <taxon>Chromadorea</taxon>
        <taxon>Rhabditida</taxon>
        <taxon>Spirurina</taxon>
        <taxon>Ascaridomorpha</taxon>
        <taxon>Ascaridoidea</taxon>
        <taxon>Ascarididae</taxon>
        <taxon>Ascaris</taxon>
    </lineage>
</organism>
<dbReference type="AlphaFoldDB" id="A0A9J2PFG9"/>
<keyword evidence="4 5" id="KW-0472">Membrane</keyword>
<feature type="transmembrane region" description="Helical" evidence="5">
    <location>
        <begin position="203"/>
        <end position="225"/>
    </location>
</feature>
<dbReference type="GO" id="GO:0016020">
    <property type="term" value="C:membrane"/>
    <property type="evidence" value="ECO:0007669"/>
    <property type="project" value="UniProtKB-SubCell"/>
</dbReference>
<reference evidence="7" key="1">
    <citation type="submission" date="2023-03" db="UniProtKB">
        <authorList>
            <consortium name="WormBaseParasite"/>
        </authorList>
    </citation>
    <scope>IDENTIFICATION</scope>
</reference>
<dbReference type="Proteomes" id="UP000036681">
    <property type="component" value="Unplaced"/>
</dbReference>
<evidence type="ECO:0000256" key="2">
    <source>
        <dbReference type="ARBA" id="ARBA00022692"/>
    </source>
</evidence>
<name>A0A9J2PFG9_ASCLU</name>
<keyword evidence="2 5" id="KW-0812">Transmembrane</keyword>
<dbReference type="InterPro" id="IPR006214">
    <property type="entry name" value="Bax_inhibitor_1-related"/>
</dbReference>